<reference evidence="6 7" key="1">
    <citation type="submission" date="2020-07" db="EMBL/GenBank/DDBJ databases">
        <authorList>
            <person name="Feng H."/>
        </authorList>
    </citation>
    <scope>NUCLEOTIDE SEQUENCE [LARGE SCALE GENOMIC DNA]</scope>
    <source>
        <strain evidence="7">s-10</strain>
    </source>
</reference>
<evidence type="ECO:0000256" key="3">
    <source>
        <dbReference type="ARBA" id="ARBA00023004"/>
    </source>
</evidence>
<dbReference type="GO" id="GO:0005737">
    <property type="term" value="C:cytoplasm"/>
    <property type="evidence" value="ECO:0007669"/>
    <property type="project" value="UniProtKB-ARBA"/>
</dbReference>
<gene>
    <name evidence="6" type="ORF">H1191_09270</name>
</gene>
<feature type="domain" description="Iron-binding zinc finger CDGSH type" evidence="5">
    <location>
        <begin position="22"/>
        <end position="65"/>
    </location>
</feature>
<dbReference type="AlphaFoldDB" id="A0A7W1WR31"/>
<proteinExistence type="predicted"/>
<dbReference type="GO" id="GO:0046872">
    <property type="term" value="F:metal ion binding"/>
    <property type="evidence" value="ECO:0007669"/>
    <property type="project" value="UniProtKB-KW"/>
</dbReference>
<comment type="caution">
    <text evidence="6">The sequence shown here is derived from an EMBL/GenBank/DDBJ whole genome shotgun (WGS) entry which is preliminary data.</text>
</comment>
<dbReference type="Gene3D" id="3.40.5.90">
    <property type="entry name" value="CDGSH iron-sulfur domain, mitoNEET-type"/>
    <property type="match status" value="1"/>
</dbReference>
<name>A0A7W1WR31_9BACL</name>
<sequence length="73" mass="8172">MEVMPVEKTRIQIMDRGPYIVKGEIELLDAEGNAFATKQQVALCRCGLSENKPFCDGTHRGKFEDCVRASKVL</sequence>
<dbReference type="Proteomes" id="UP000535491">
    <property type="component" value="Unassembled WGS sequence"/>
</dbReference>
<keyword evidence="4" id="KW-0411">Iron-sulfur</keyword>
<keyword evidence="7" id="KW-1185">Reference proteome</keyword>
<dbReference type="GO" id="GO:0051537">
    <property type="term" value="F:2 iron, 2 sulfur cluster binding"/>
    <property type="evidence" value="ECO:0007669"/>
    <property type="project" value="UniProtKB-KW"/>
</dbReference>
<keyword evidence="2" id="KW-0479">Metal-binding</keyword>
<evidence type="ECO:0000313" key="6">
    <source>
        <dbReference type="EMBL" id="MBA4494496.1"/>
    </source>
</evidence>
<dbReference type="InterPro" id="IPR018967">
    <property type="entry name" value="FeS-contain_CDGSH-typ"/>
</dbReference>
<dbReference type="Pfam" id="PF09360">
    <property type="entry name" value="zf-CDGSH"/>
    <property type="match status" value="1"/>
</dbReference>
<evidence type="ECO:0000313" key="7">
    <source>
        <dbReference type="Proteomes" id="UP000535491"/>
    </source>
</evidence>
<protein>
    <submittedName>
        <fullName evidence="6">CDGSH iron-sulfur domain-containing protein</fullName>
    </submittedName>
</protein>
<dbReference type="EMBL" id="JACEIQ010000007">
    <property type="protein sequence ID" value="MBA4494496.1"/>
    <property type="molecule type" value="Genomic_DNA"/>
</dbReference>
<evidence type="ECO:0000256" key="2">
    <source>
        <dbReference type="ARBA" id="ARBA00022723"/>
    </source>
</evidence>
<organism evidence="6 7">
    <name type="scientific">Paenactinomyces guangxiensis</name>
    <dbReference type="NCBI Taxonomy" id="1490290"/>
    <lineage>
        <taxon>Bacteria</taxon>
        <taxon>Bacillati</taxon>
        <taxon>Bacillota</taxon>
        <taxon>Bacilli</taxon>
        <taxon>Bacillales</taxon>
        <taxon>Thermoactinomycetaceae</taxon>
        <taxon>Paenactinomyces</taxon>
    </lineage>
</organism>
<keyword evidence="1" id="KW-0001">2Fe-2S</keyword>
<dbReference type="SMART" id="SM00704">
    <property type="entry name" value="ZnF_CDGSH"/>
    <property type="match status" value="1"/>
</dbReference>
<dbReference type="InterPro" id="IPR042216">
    <property type="entry name" value="MitoNEET_CISD"/>
</dbReference>
<accession>A0A7W1WR31</accession>
<keyword evidence="3" id="KW-0408">Iron</keyword>
<evidence type="ECO:0000256" key="4">
    <source>
        <dbReference type="ARBA" id="ARBA00023014"/>
    </source>
</evidence>
<evidence type="ECO:0000259" key="5">
    <source>
        <dbReference type="SMART" id="SM00704"/>
    </source>
</evidence>
<evidence type="ECO:0000256" key="1">
    <source>
        <dbReference type="ARBA" id="ARBA00022714"/>
    </source>
</evidence>